<evidence type="ECO:0000256" key="2">
    <source>
        <dbReference type="ARBA" id="ARBA00022490"/>
    </source>
</evidence>
<evidence type="ECO:0000256" key="5">
    <source>
        <dbReference type="ARBA" id="ARBA00023054"/>
    </source>
</evidence>
<evidence type="ECO:0000313" key="13">
    <source>
        <dbReference type="RefSeq" id="XP_022081368.1"/>
    </source>
</evidence>
<keyword evidence="4" id="KW-0770">Synapse</keyword>
<feature type="coiled-coil region" evidence="9">
    <location>
        <begin position="364"/>
        <end position="398"/>
    </location>
</feature>
<feature type="coiled-coil region" evidence="9">
    <location>
        <begin position="304"/>
        <end position="331"/>
    </location>
</feature>
<dbReference type="GO" id="GO:0098882">
    <property type="term" value="F:structural constituent of presynaptic active zone"/>
    <property type="evidence" value="ECO:0007669"/>
    <property type="project" value="TreeGrafter"/>
</dbReference>
<dbReference type="RefSeq" id="XP_022081368.1">
    <property type="nucleotide sequence ID" value="XM_022225676.1"/>
</dbReference>
<keyword evidence="5 9" id="KW-0175">Coiled coil</keyword>
<organism evidence="12 13">
    <name type="scientific">Acanthaster planci</name>
    <name type="common">Crown-of-thorns starfish</name>
    <dbReference type="NCBI Taxonomy" id="133434"/>
    <lineage>
        <taxon>Eukaryota</taxon>
        <taxon>Metazoa</taxon>
        <taxon>Echinodermata</taxon>
        <taxon>Eleutherozoa</taxon>
        <taxon>Asterozoa</taxon>
        <taxon>Asteroidea</taxon>
        <taxon>Valvatacea</taxon>
        <taxon>Valvatida</taxon>
        <taxon>Acanthasteridae</taxon>
        <taxon>Acanthaster</taxon>
    </lineage>
</organism>
<evidence type="ECO:0000256" key="1">
    <source>
        <dbReference type="ARBA" id="ARBA00004245"/>
    </source>
</evidence>
<evidence type="ECO:0000259" key="11">
    <source>
        <dbReference type="PROSITE" id="PS50192"/>
    </source>
</evidence>
<name>A0A8B7XKN4_ACAPL</name>
<feature type="region of interest" description="Disordered" evidence="10">
    <location>
        <begin position="659"/>
        <end position="684"/>
    </location>
</feature>
<dbReference type="GeneID" id="110974214"/>
<dbReference type="InterPro" id="IPR000727">
    <property type="entry name" value="T_SNARE_dom"/>
</dbReference>
<evidence type="ECO:0000256" key="6">
    <source>
        <dbReference type="ARBA" id="ARBA00023212"/>
    </source>
</evidence>
<dbReference type="PANTHER" id="PTHR18861:SF0">
    <property type="entry name" value="BRUCHPILOT, ISOFORM J"/>
    <property type="match status" value="1"/>
</dbReference>
<keyword evidence="7" id="KW-0966">Cell projection</keyword>
<dbReference type="Proteomes" id="UP000694845">
    <property type="component" value="Unplaced"/>
</dbReference>
<evidence type="ECO:0000256" key="3">
    <source>
        <dbReference type="ARBA" id="ARBA00022553"/>
    </source>
</evidence>
<accession>A0A8B7XKN4</accession>
<keyword evidence="3" id="KW-0597">Phosphoprotein</keyword>
<feature type="compositionally biased region" description="Low complexity" evidence="10">
    <location>
        <begin position="95"/>
        <end position="137"/>
    </location>
</feature>
<evidence type="ECO:0000256" key="4">
    <source>
        <dbReference type="ARBA" id="ARBA00023018"/>
    </source>
</evidence>
<evidence type="ECO:0000256" key="9">
    <source>
        <dbReference type="SAM" id="Coils"/>
    </source>
</evidence>
<evidence type="ECO:0000256" key="7">
    <source>
        <dbReference type="ARBA" id="ARBA00023273"/>
    </source>
</evidence>
<dbReference type="PANTHER" id="PTHR18861">
    <property type="entry name" value="ELKS/RAB6-INTERACTING/CAST PROTEIN"/>
    <property type="match status" value="1"/>
</dbReference>
<evidence type="ECO:0000256" key="10">
    <source>
        <dbReference type="SAM" id="MobiDB-lite"/>
    </source>
</evidence>
<dbReference type="GO" id="GO:0048788">
    <property type="term" value="C:cytoskeleton of presynaptic active zone"/>
    <property type="evidence" value="ECO:0007669"/>
    <property type="project" value="TreeGrafter"/>
</dbReference>
<dbReference type="OrthoDB" id="2019763at2759"/>
<feature type="compositionally biased region" description="Basic and acidic residues" evidence="10">
    <location>
        <begin position="659"/>
        <end position="677"/>
    </location>
</feature>
<dbReference type="KEGG" id="aplc:110974214"/>
<keyword evidence="2" id="KW-0963">Cytoplasm</keyword>
<comment type="subcellular location">
    <subcellularLocation>
        <location evidence="1">Cytoplasm</location>
        <location evidence="1">Cytoskeleton</location>
    </subcellularLocation>
    <subcellularLocation>
        <location evidence="8">Presynapse</location>
    </subcellularLocation>
</comment>
<dbReference type="PROSITE" id="PS50192">
    <property type="entry name" value="T_SNARE"/>
    <property type="match status" value="1"/>
</dbReference>
<feature type="region of interest" description="Disordered" evidence="10">
    <location>
        <begin position="1"/>
        <end position="68"/>
    </location>
</feature>
<dbReference type="GO" id="GO:0030424">
    <property type="term" value="C:axon"/>
    <property type="evidence" value="ECO:0007669"/>
    <property type="project" value="UniProtKB-SubCell"/>
</dbReference>
<sequence>MYSPRHSPLPHDHGGTSTGAAAERDGSSSRSSSASGSAASGTRSPSRSSSAARLRSSRPDVSTTSLPMETIQSLNAAYNAGPIYMGDGVGSPVQGRSSPVSSGASGKSNSLSPRNSPTPSHDSRSSSLGSSQGLHGSPLTGSDGAEPHPHPPDQLSLNNSNSGPQPHSHTHPHPHHPEDMRPPQEAVLLDVHAQLREYQLENASLRQELEAKEAKLASSMNSIKTFWSPELKKERALRKEEAARMQALREQCRTAMEENQNYCQDLKQMQDELQHQREFNAQMQASLSSHAASAGAHLAPRHEAEALRAERERLAKEVFLLRKTLEEMEIRSETQKQTLAARDESIKKLLEMLQSKGLPAKHLAEAEREEADRLRSKVVEAESRILQLETMLDQRDRERSRLADELRQSAAQAGWFEQQLVDTVLQSDESRQINLVKSLCKTAKTKEEKIATLESRVREYEHELRRVRSLGSLSPEEREDRQREIDDYKSHSKLLKNQVDQLKLELNKKSSEVQALQTKIETLTHQHQDYQAHVSLLKESLAAKEQHSSILQADVEALRARLDEKEMTLVRKEQLLSTLSTDKTKRFSEVNELKEMLDIKERKIGVLQRKIDNLQEQLREKEEQCDQMRAKLSAAQAEQTSSDSAVSSLEDALMEKGRALERAREEKERSTREHEEAMQGQQRQIKEVKARLESLLKELSEKEASLMDLKEHASTLASSSLKKDSKITTLELAVAQKTEETARLESDLRKKTRKIYMLREDKEEEEKRAAKALEEATARHKDETAKTQSEVDRLLEIMKEMEGEKNDKDKRVTELESIIRKHCPGQLKDATKRLTGVKRDQQLQKRKNAQLLEEARRREGELSTDTQQLQTFVRQRDERIEELEEALKESVSITADREMVLAQQTQTISNLQRQIDNLKRELEQVKKQLSTASNKLSTTTTVLREKEAKLSALQTERRKTLEEAMEMKQEAITAAIGEKDAHIALLELNRKNPKACEELKGLKKEKDALVQLLKDETQRRIKFIHSDIEKPAALEQSPVTPDQVYQSRFTGAYKSVTL</sequence>
<evidence type="ECO:0000256" key="8">
    <source>
        <dbReference type="ARBA" id="ARBA00034106"/>
    </source>
</evidence>
<feature type="domain" description="T-SNARE coiled-coil homology" evidence="11">
    <location>
        <begin position="870"/>
        <end position="932"/>
    </location>
</feature>
<dbReference type="GO" id="GO:0007274">
    <property type="term" value="P:neuromuscular synaptic transmission"/>
    <property type="evidence" value="ECO:0007669"/>
    <property type="project" value="TreeGrafter"/>
</dbReference>
<feature type="compositionally biased region" description="Low complexity" evidence="10">
    <location>
        <begin position="28"/>
        <end position="54"/>
    </location>
</feature>
<dbReference type="AlphaFoldDB" id="A0A8B7XKN4"/>
<reference evidence="13" key="1">
    <citation type="submission" date="2025-08" db="UniProtKB">
        <authorList>
            <consortium name="RefSeq"/>
        </authorList>
    </citation>
    <scope>IDENTIFICATION</scope>
</reference>
<protein>
    <submittedName>
        <fullName evidence="13">ELKS/Rab6-interacting/CAST family member 1-like isoform X1</fullName>
    </submittedName>
</protein>
<dbReference type="Gene3D" id="1.10.287.1490">
    <property type="match status" value="1"/>
</dbReference>
<gene>
    <name evidence="13" type="primary">LOC110974214</name>
</gene>
<feature type="region of interest" description="Disordered" evidence="10">
    <location>
        <begin position="80"/>
        <end position="181"/>
    </location>
</feature>
<dbReference type="GO" id="GO:0048167">
    <property type="term" value="P:regulation of synaptic plasticity"/>
    <property type="evidence" value="ECO:0007669"/>
    <property type="project" value="TreeGrafter"/>
</dbReference>
<keyword evidence="12" id="KW-1185">Reference proteome</keyword>
<feature type="compositionally biased region" description="Polar residues" evidence="10">
    <location>
        <begin position="59"/>
        <end position="68"/>
    </location>
</feature>
<feature type="coiled-coil region" evidence="9">
    <location>
        <begin position="869"/>
        <end position="1019"/>
    </location>
</feature>
<keyword evidence="6" id="KW-0206">Cytoskeleton</keyword>
<proteinExistence type="predicted"/>
<dbReference type="Pfam" id="PF10174">
    <property type="entry name" value="Cast"/>
    <property type="match status" value="1"/>
</dbReference>
<dbReference type="InterPro" id="IPR019323">
    <property type="entry name" value="ELKS/CAST"/>
</dbReference>
<evidence type="ECO:0000313" key="12">
    <source>
        <dbReference type="Proteomes" id="UP000694845"/>
    </source>
</evidence>
<feature type="coiled-coil region" evidence="9">
    <location>
        <begin position="188"/>
        <end position="272"/>
    </location>
</feature>